<dbReference type="Proteomes" id="UP000192582">
    <property type="component" value="Unassembled WGS sequence"/>
</dbReference>
<name>A0A1W1UTT0_9DEIO</name>
<sequence>MIVETKVVGRRTPFERRPVELPDEAHTLASLLTHLVHDEVQRHQERQNSVGLLRVLTEKELTQGAAQGKIVVAPQERSGEVNVEDAVRRALQAFGDGLYYVFVDDQQIEALHQPLALKPDSTLLLLRLTALAGG</sequence>
<protein>
    <submittedName>
        <fullName evidence="1">Uncharacterized protein</fullName>
    </submittedName>
</protein>
<keyword evidence="2" id="KW-1185">Reference proteome</keyword>
<gene>
    <name evidence="1" type="ORF">SAMN00790413_04998</name>
</gene>
<accession>A0A1W1UTT0</accession>
<evidence type="ECO:0000313" key="2">
    <source>
        <dbReference type="Proteomes" id="UP000192582"/>
    </source>
</evidence>
<dbReference type="RefSeq" id="WP_245808220.1">
    <property type="nucleotide sequence ID" value="NZ_FWWU01000007.1"/>
</dbReference>
<proteinExistence type="predicted"/>
<organism evidence="1 2">
    <name type="scientific">Deinococcus hopiensis KR-140</name>
    <dbReference type="NCBI Taxonomy" id="695939"/>
    <lineage>
        <taxon>Bacteria</taxon>
        <taxon>Thermotogati</taxon>
        <taxon>Deinococcota</taxon>
        <taxon>Deinococci</taxon>
        <taxon>Deinococcales</taxon>
        <taxon>Deinococcaceae</taxon>
        <taxon>Deinococcus</taxon>
    </lineage>
</organism>
<reference evidence="1 2" key="1">
    <citation type="submission" date="2017-04" db="EMBL/GenBank/DDBJ databases">
        <authorList>
            <person name="Afonso C.L."/>
            <person name="Miller P.J."/>
            <person name="Scott M.A."/>
            <person name="Spackman E."/>
            <person name="Goraichik I."/>
            <person name="Dimitrov K.M."/>
            <person name="Suarez D.L."/>
            <person name="Swayne D.E."/>
        </authorList>
    </citation>
    <scope>NUCLEOTIDE SEQUENCE [LARGE SCALE GENOMIC DNA]</scope>
    <source>
        <strain evidence="1 2">KR-140</strain>
    </source>
</reference>
<dbReference type="STRING" id="695939.SAMN00790413_04998"/>
<dbReference type="AlphaFoldDB" id="A0A1W1UTT0"/>
<dbReference type="EMBL" id="FWWU01000007">
    <property type="protein sequence ID" value="SMB84114.1"/>
    <property type="molecule type" value="Genomic_DNA"/>
</dbReference>
<evidence type="ECO:0000313" key="1">
    <source>
        <dbReference type="EMBL" id="SMB84114.1"/>
    </source>
</evidence>